<name>A0AAN7RS85_MYCAM</name>
<feature type="domain" description="Core shell protein Gag P30" evidence="2">
    <location>
        <begin position="96"/>
        <end position="171"/>
    </location>
</feature>
<dbReference type="InterPro" id="IPR050462">
    <property type="entry name" value="Retroviral_Gag-Pol_poly"/>
</dbReference>
<evidence type="ECO:0000259" key="2">
    <source>
        <dbReference type="Pfam" id="PF02093"/>
    </source>
</evidence>
<gene>
    <name evidence="3" type="ORF">QYF61_001071</name>
</gene>
<dbReference type="AlphaFoldDB" id="A0AAN7RS85"/>
<dbReference type="PANTHER" id="PTHR33166">
    <property type="entry name" value="GAG_P30 DOMAIN-CONTAINING PROTEIN"/>
    <property type="match status" value="1"/>
</dbReference>
<dbReference type="InterPro" id="IPR008919">
    <property type="entry name" value="Retrov_capsid_N"/>
</dbReference>
<feature type="compositionally biased region" description="Basic and acidic residues" evidence="1">
    <location>
        <begin position="37"/>
        <end position="49"/>
    </location>
</feature>
<keyword evidence="4" id="KW-1185">Reference proteome</keyword>
<evidence type="ECO:0000256" key="1">
    <source>
        <dbReference type="SAM" id="MobiDB-lite"/>
    </source>
</evidence>
<accession>A0AAN7RS85</accession>
<dbReference type="InterPro" id="IPR003036">
    <property type="entry name" value="Gag_P30"/>
</dbReference>
<organism evidence="3 4">
    <name type="scientific">Mycteria americana</name>
    <name type="common">Wood stork</name>
    <dbReference type="NCBI Taxonomy" id="33587"/>
    <lineage>
        <taxon>Eukaryota</taxon>
        <taxon>Metazoa</taxon>
        <taxon>Chordata</taxon>
        <taxon>Craniata</taxon>
        <taxon>Vertebrata</taxon>
        <taxon>Euteleostomi</taxon>
        <taxon>Archelosauria</taxon>
        <taxon>Archosauria</taxon>
        <taxon>Dinosauria</taxon>
        <taxon>Saurischia</taxon>
        <taxon>Theropoda</taxon>
        <taxon>Coelurosauria</taxon>
        <taxon>Aves</taxon>
        <taxon>Neognathae</taxon>
        <taxon>Neoaves</taxon>
        <taxon>Aequornithes</taxon>
        <taxon>Ciconiiformes</taxon>
        <taxon>Ciconiidae</taxon>
        <taxon>Mycteria</taxon>
    </lineage>
</organism>
<comment type="caution">
    <text evidence="3">The sequence shown here is derived from an EMBL/GenBank/DDBJ whole genome shotgun (WGS) entry which is preliminary data.</text>
</comment>
<sequence length="171" mass="19637">MGIRESRLVRYRLQCTVMVAIGTCCSSTFSNPTTEGSSERPGKAKQDRISYQWDRDPGIHFGSDYMQKLFQEALFESCERGGVMPCPQGLAWKPWNQASYVQDPQWDPNTSEGLQRVKEYQKVILYGIQHGVQKPKNLSELYEVTQGDKETPSAFYERLCEVARKWTDLDP</sequence>
<protein>
    <recommendedName>
        <fullName evidence="2">Core shell protein Gag P30 domain-containing protein</fullName>
    </recommendedName>
</protein>
<dbReference type="GO" id="GO:0019068">
    <property type="term" value="P:virion assembly"/>
    <property type="evidence" value="ECO:0007669"/>
    <property type="project" value="InterPro"/>
</dbReference>
<proteinExistence type="predicted"/>
<dbReference type="Gene3D" id="1.10.375.10">
    <property type="entry name" value="Human Immunodeficiency Virus Type 1 Capsid Protein"/>
    <property type="match status" value="1"/>
</dbReference>
<dbReference type="Pfam" id="PF02093">
    <property type="entry name" value="Gag_p30"/>
    <property type="match status" value="1"/>
</dbReference>
<reference evidence="3 4" key="1">
    <citation type="journal article" date="2023" name="J. Hered.">
        <title>Chromosome-level genome of the wood stork (Mycteria americana) provides insight into avian chromosome evolution.</title>
        <authorList>
            <person name="Flamio R. Jr."/>
            <person name="Ramstad K.M."/>
        </authorList>
    </citation>
    <scope>NUCLEOTIDE SEQUENCE [LARGE SCALE GENOMIC DNA]</scope>
    <source>
        <strain evidence="3">JAX WOST 10</strain>
    </source>
</reference>
<dbReference type="Proteomes" id="UP001333110">
    <property type="component" value="Unassembled WGS sequence"/>
</dbReference>
<feature type="region of interest" description="Disordered" evidence="1">
    <location>
        <begin position="30"/>
        <end position="49"/>
    </location>
</feature>
<evidence type="ECO:0000313" key="4">
    <source>
        <dbReference type="Proteomes" id="UP001333110"/>
    </source>
</evidence>
<dbReference type="EMBL" id="JAUNZN010000044">
    <property type="protein sequence ID" value="KAK4806148.1"/>
    <property type="molecule type" value="Genomic_DNA"/>
</dbReference>
<evidence type="ECO:0000313" key="3">
    <source>
        <dbReference type="EMBL" id="KAK4806148.1"/>
    </source>
</evidence>